<dbReference type="RefSeq" id="WP_157563546.1">
    <property type="nucleotide sequence ID" value="NZ_WQKZ01000002.1"/>
</dbReference>
<dbReference type="Proteomes" id="UP000441336">
    <property type="component" value="Unassembled WGS sequence"/>
</dbReference>
<sequence length="127" mass="14152">MKYLPLILCLLCAVDAKAQASPSALVTTPYRYCALVVDDRLFSVPDRVQLDYGQSAPGAVADPEMAEMAKSIRASHSIIDVLNYLGRHGWELFNVTTVQTQGRRSSLDNATSYVDSETRYLLRRRTP</sequence>
<keyword evidence="3" id="KW-1185">Reference proteome</keyword>
<dbReference type="EMBL" id="WQKZ01000002">
    <property type="protein sequence ID" value="MVN76068.1"/>
    <property type="molecule type" value="Genomic_DNA"/>
</dbReference>
<evidence type="ECO:0000313" key="2">
    <source>
        <dbReference type="EMBL" id="MVN76068.1"/>
    </source>
</evidence>
<proteinExistence type="predicted"/>
<reference evidence="2 3" key="1">
    <citation type="submission" date="2019-12" db="EMBL/GenBank/DDBJ databases">
        <title>Hymenobacter sp. HMF4947 Genome sequencing and assembly.</title>
        <authorList>
            <person name="Kang H."/>
            <person name="Cha I."/>
            <person name="Kim H."/>
            <person name="Joh K."/>
        </authorList>
    </citation>
    <scope>NUCLEOTIDE SEQUENCE [LARGE SCALE GENOMIC DNA]</scope>
    <source>
        <strain evidence="2 3">HMF4947</strain>
    </source>
</reference>
<dbReference type="AlphaFoldDB" id="A0A7K1TCD9"/>
<feature type="signal peptide" evidence="1">
    <location>
        <begin position="1"/>
        <end position="20"/>
    </location>
</feature>
<evidence type="ECO:0000256" key="1">
    <source>
        <dbReference type="SAM" id="SignalP"/>
    </source>
</evidence>
<evidence type="ECO:0000313" key="3">
    <source>
        <dbReference type="Proteomes" id="UP000441336"/>
    </source>
</evidence>
<feature type="chain" id="PRO_5029873897" description="DUF4136 domain-containing protein" evidence="1">
    <location>
        <begin position="21"/>
        <end position="127"/>
    </location>
</feature>
<accession>A0A7K1TCD9</accession>
<keyword evidence="1" id="KW-0732">Signal</keyword>
<organism evidence="2 3">
    <name type="scientific">Hymenobacter ginkgonis</name>
    <dbReference type="NCBI Taxonomy" id="2682976"/>
    <lineage>
        <taxon>Bacteria</taxon>
        <taxon>Pseudomonadati</taxon>
        <taxon>Bacteroidota</taxon>
        <taxon>Cytophagia</taxon>
        <taxon>Cytophagales</taxon>
        <taxon>Hymenobacteraceae</taxon>
        <taxon>Hymenobacter</taxon>
    </lineage>
</organism>
<comment type="caution">
    <text evidence="2">The sequence shown here is derived from an EMBL/GenBank/DDBJ whole genome shotgun (WGS) entry which is preliminary data.</text>
</comment>
<protein>
    <recommendedName>
        <fullName evidence="4">DUF4136 domain-containing protein</fullName>
    </recommendedName>
</protein>
<name>A0A7K1TCD9_9BACT</name>
<evidence type="ECO:0008006" key="4">
    <source>
        <dbReference type="Google" id="ProtNLM"/>
    </source>
</evidence>
<gene>
    <name evidence="2" type="ORF">GO988_07000</name>
</gene>